<reference evidence="1 2" key="1">
    <citation type="submission" date="2018-07" db="EMBL/GenBank/DDBJ databases">
        <title>Genome sequences of six Lactobacillus spp. isolated from bumble bee guts.</title>
        <authorList>
            <person name="Motta E.V.S."/>
            <person name="Moran N.A."/>
        </authorList>
    </citation>
    <scope>NUCLEOTIDE SEQUENCE [LARGE SCALE GENOMIC DNA]</scope>
    <source>
        <strain evidence="1 2">LV-8.1</strain>
    </source>
</reference>
<dbReference type="EMBL" id="QOCS01000020">
    <property type="protein sequence ID" value="RHW45419.1"/>
    <property type="molecule type" value="Genomic_DNA"/>
</dbReference>
<comment type="caution">
    <text evidence="1">The sequence shown here is derived from an EMBL/GenBank/DDBJ whole genome shotgun (WGS) entry which is preliminary data.</text>
</comment>
<evidence type="ECO:0000313" key="2">
    <source>
        <dbReference type="Proteomes" id="UP000284822"/>
    </source>
</evidence>
<proteinExistence type="predicted"/>
<accession>A0A417Z4R5</accession>
<evidence type="ECO:0000313" key="1">
    <source>
        <dbReference type="EMBL" id="RHW45419.1"/>
    </source>
</evidence>
<sequence>MITVLLKKEGNRDQGGINDLLIYKEISYMLTRPIDNKKHVTRYEKFWQFMVLGKDLPKDFGSDTLVPHEVCKLYFKKDNH</sequence>
<gene>
    <name evidence="1" type="ORF">DS832_07800</name>
</gene>
<dbReference type="AlphaFoldDB" id="A0A417Z4R5"/>
<organism evidence="1 2">
    <name type="scientific">Bombilactobacillus bombi</name>
    <dbReference type="NCBI Taxonomy" id="1303590"/>
    <lineage>
        <taxon>Bacteria</taxon>
        <taxon>Bacillati</taxon>
        <taxon>Bacillota</taxon>
        <taxon>Bacilli</taxon>
        <taxon>Lactobacillales</taxon>
        <taxon>Lactobacillaceae</taxon>
        <taxon>Bombilactobacillus</taxon>
    </lineage>
</organism>
<protein>
    <submittedName>
        <fullName evidence="1">Uncharacterized protein</fullName>
    </submittedName>
</protein>
<dbReference type="Proteomes" id="UP000284822">
    <property type="component" value="Unassembled WGS sequence"/>
</dbReference>
<name>A0A417Z4R5_9LACO</name>